<proteinExistence type="predicted"/>
<dbReference type="STRING" id="7238.B4HID6"/>
<dbReference type="EMBL" id="CH480815">
    <property type="protein sequence ID" value="EDW42651.1"/>
    <property type="molecule type" value="Genomic_DNA"/>
</dbReference>
<keyword evidence="2" id="KW-1185">Reference proteome</keyword>
<accession>B4HID6</accession>
<evidence type="ECO:0000313" key="2">
    <source>
        <dbReference type="Proteomes" id="UP000001292"/>
    </source>
</evidence>
<sequence>MFPPGRWLLPMFWMISNSICGIRSYRILVIAPFESHSQCMLVTPYIKALKDRGNQLTVIHAYKHCMHKIEDVTFIRIWYNNNVFAGKEQNLNCLLNHYIR</sequence>
<protein>
    <submittedName>
        <fullName evidence="1">GM26121</fullName>
    </submittedName>
</protein>
<dbReference type="HOGENOM" id="CLU_2308929_0_0_1"/>
<dbReference type="AlphaFoldDB" id="B4HID6"/>
<name>B4HID6_DROSE</name>
<evidence type="ECO:0000313" key="1">
    <source>
        <dbReference type="EMBL" id="EDW42651.1"/>
    </source>
</evidence>
<reference evidence="1 2" key="1">
    <citation type="journal article" date="2007" name="Nature">
        <title>Evolution of genes and genomes on the Drosophila phylogeny.</title>
        <authorList>
            <consortium name="Drosophila 12 Genomes Consortium"/>
            <person name="Clark A.G."/>
            <person name="Eisen M.B."/>
            <person name="Smith D.R."/>
            <person name="Bergman C.M."/>
            <person name="Oliver B."/>
            <person name="Markow T.A."/>
            <person name="Kaufman T.C."/>
            <person name="Kellis M."/>
            <person name="Gelbart W."/>
            <person name="Iyer V.N."/>
            <person name="Pollard D.A."/>
            <person name="Sackton T.B."/>
            <person name="Larracuente A.M."/>
            <person name="Singh N.D."/>
            <person name="Abad J.P."/>
            <person name="Abt D.N."/>
            <person name="Adryan B."/>
            <person name="Aguade M."/>
            <person name="Akashi H."/>
            <person name="Anderson W.W."/>
            <person name="Aquadro C.F."/>
            <person name="Ardell D.H."/>
            <person name="Arguello R."/>
            <person name="Artieri C.G."/>
            <person name="Barbash D.A."/>
            <person name="Barker D."/>
            <person name="Barsanti P."/>
            <person name="Batterham P."/>
            <person name="Batzoglou S."/>
            <person name="Begun D."/>
            <person name="Bhutkar A."/>
            <person name="Blanco E."/>
            <person name="Bosak S.A."/>
            <person name="Bradley R.K."/>
            <person name="Brand A.D."/>
            <person name="Brent M.R."/>
            <person name="Brooks A.N."/>
            <person name="Brown R.H."/>
            <person name="Butlin R.K."/>
            <person name="Caggese C."/>
            <person name="Calvi B.R."/>
            <person name="Bernardo de Carvalho A."/>
            <person name="Caspi A."/>
            <person name="Castrezana S."/>
            <person name="Celniker S.E."/>
            <person name="Chang J.L."/>
            <person name="Chapple C."/>
            <person name="Chatterji S."/>
            <person name="Chinwalla A."/>
            <person name="Civetta A."/>
            <person name="Clifton S.W."/>
            <person name="Comeron J.M."/>
            <person name="Costello J.C."/>
            <person name="Coyne J.A."/>
            <person name="Daub J."/>
            <person name="David R.G."/>
            <person name="Delcher A.L."/>
            <person name="Delehaunty K."/>
            <person name="Do C.B."/>
            <person name="Ebling H."/>
            <person name="Edwards K."/>
            <person name="Eickbush T."/>
            <person name="Evans J.D."/>
            <person name="Filipski A."/>
            <person name="Findeiss S."/>
            <person name="Freyhult E."/>
            <person name="Fulton L."/>
            <person name="Fulton R."/>
            <person name="Garcia A.C."/>
            <person name="Gardiner A."/>
            <person name="Garfield D.A."/>
            <person name="Garvin B.E."/>
            <person name="Gibson G."/>
            <person name="Gilbert D."/>
            <person name="Gnerre S."/>
            <person name="Godfrey J."/>
            <person name="Good R."/>
            <person name="Gotea V."/>
            <person name="Gravely B."/>
            <person name="Greenberg A.J."/>
            <person name="Griffiths-Jones S."/>
            <person name="Gross S."/>
            <person name="Guigo R."/>
            <person name="Gustafson E.A."/>
            <person name="Haerty W."/>
            <person name="Hahn M.W."/>
            <person name="Halligan D.L."/>
            <person name="Halpern A.L."/>
            <person name="Halter G.M."/>
            <person name="Han M.V."/>
            <person name="Heger A."/>
            <person name="Hillier L."/>
            <person name="Hinrichs A.S."/>
            <person name="Holmes I."/>
            <person name="Hoskins R.A."/>
            <person name="Hubisz M.J."/>
            <person name="Hultmark D."/>
            <person name="Huntley M.A."/>
            <person name="Jaffe D.B."/>
            <person name="Jagadeeshan S."/>
            <person name="Jeck W.R."/>
            <person name="Johnson J."/>
            <person name="Jones C.D."/>
            <person name="Jordan W.C."/>
            <person name="Karpen G.H."/>
            <person name="Kataoka E."/>
            <person name="Keightley P.D."/>
            <person name="Kheradpour P."/>
            <person name="Kirkness E.F."/>
            <person name="Koerich L.B."/>
            <person name="Kristiansen K."/>
            <person name="Kudrna D."/>
            <person name="Kulathinal R.J."/>
            <person name="Kumar S."/>
            <person name="Kwok R."/>
            <person name="Lander E."/>
            <person name="Langley C.H."/>
            <person name="Lapoint R."/>
            <person name="Lazzaro B.P."/>
            <person name="Lee S.J."/>
            <person name="Levesque L."/>
            <person name="Li R."/>
            <person name="Lin C.F."/>
            <person name="Lin M.F."/>
            <person name="Lindblad-Toh K."/>
            <person name="Llopart A."/>
            <person name="Long M."/>
            <person name="Low L."/>
            <person name="Lozovsky E."/>
            <person name="Lu J."/>
            <person name="Luo M."/>
            <person name="Machado C.A."/>
            <person name="Makalowski W."/>
            <person name="Marzo M."/>
            <person name="Matsuda M."/>
            <person name="Matzkin L."/>
            <person name="McAllister B."/>
            <person name="McBride C.S."/>
            <person name="McKernan B."/>
            <person name="McKernan K."/>
            <person name="Mendez-Lago M."/>
            <person name="Minx P."/>
            <person name="Mollenhauer M.U."/>
            <person name="Montooth K."/>
            <person name="Mount S.M."/>
            <person name="Mu X."/>
            <person name="Myers E."/>
            <person name="Negre B."/>
            <person name="Newfeld S."/>
            <person name="Nielsen R."/>
            <person name="Noor M.A."/>
            <person name="O'Grady P."/>
            <person name="Pachter L."/>
            <person name="Papaceit M."/>
            <person name="Parisi M.J."/>
            <person name="Parisi M."/>
            <person name="Parts L."/>
            <person name="Pedersen J.S."/>
            <person name="Pesole G."/>
            <person name="Phillippy A.M."/>
            <person name="Ponting C.P."/>
            <person name="Pop M."/>
            <person name="Porcelli D."/>
            <person name="Powell J.R."/>
            <person name="Prohaska S."/>
            <person name="Pruitt K."/>
            <person name="Puig M."/>
            <person name="Quesneville H."/>
            <person name="Ram K.R."/>
            <person name="Rand D."/>
            <person name="Rasmussen M.D."/>
            <person name="Reed L.K."/>
            <person name="Reenan R."/>
            <person name="Reily A."/>
            <person name="Remington K.A."/>
            <person name="Rieger T.T."/>
            <person name="Ritchie M.G."/>
            <person name="Robin C."/>
            <person name="Rogers Y.H."/>
            <person name="Rohde C."/>
            <person name="Rozas J."/>
            <person name="Rubenfield M.J."/>
            <person name="Ruiz A."/>
            <person name="Russo S."/>
            <person name="Salzberg S.L."/>
            <person name="Sanchez-Gracia A."/>
            <person name="Saranga D.J."/>
            <person name="Sato H."/>
            <person name="Schaeffer S.W."/>
            <person name="Schatz M.C."/>
            <person name="Schlenke T."/>
            <person name="Schwartz R."/>
            <person name="Segarra C."/>
            <person name="Singh R.S."/>
            <person name="Sirot L."/>
            <person name="Sirota M."/>
            <person name="Sisneros N.B."/>
            <person name="Smith C.D."/>
            <person name="Smith T.F."/>
            <person name="Spieth J."/>
            <person name="Stage D.E."/>
            <person name="Stark A."/>
            <person name="Stephan W."/>
            <person name="Strausberg R.L."/>
            <person name="Strempel S."/>
            <person name="Sturgill D."/>
            <person name="Sutton G."/>
            <person name="Sutton G.G."/>
            <person name="Tao W."/>
            <person name="Teichmann S."/>
            <person name="Tobari Y.N."/>
            <person name="Tomimura Y."/>
            <person name="Tsolas J.M."/>
            <person name="Valente V.L."/>
            <person name="Venter E."/>
            <person name="Venter J.C."/>
            <person name="Vicario S."/>
            <person name="Vieira F.G."/>
            <person name="Vilella A.J."/>
            <person name="Villasante A."/>
            <person name="Walenz B."/>
            <person name="Wang J."/>
            <person name="Wasserman M."/>
            <person name="Watts T."/>
            <person name="Wilson D."/>
            <person name="Wilson R.K."/>
            <person name="Wing R.A."/>
            <person name="Wolfner M.F."/>
            <person name="Wong A."/>
            <person name="Wong G.K."/>
            <person name="Wu C.I."/>
            <person name="Wu G."/>
            <person name="Yamamoto D."/>
            <person name="Yang H.P."/>
            <person name="Yang S.P."/>
            <person name="Yorke J.A."/>
            <person name="Yoshida K."/>
            <person name="Zdobnov E."/>
            <person name="Zhang P."/>
            <person name="Zhang Y."/>
            <person name="Zimin A.V."/>
            <person name="Baldwin J."/>
            <person name="Abdouelleil A."/>
            <person name="Abdulkadir J."/>
            <person name="Abebe A."/>
            <person name="Abera B."/>
            <person name="Abreu J."/>
            <person name="Acer S.C."/>
            <person name="Aftuck L."/>
            <person name="Alexander A."/>
            <person name="An P."/>
            <person name="Anderson E."/>
            <person name="Anderson S."/>
            <person name="Arachi H."/>
            <person name="Azer M."/>
            <person name="Bachantsang P."/>
            <person name="Barry A."/>
            <person name="Bayul T."/>
            <person name="Berlin A."/>
            <person name="Bessette D."/>
            <person name="Bloom T."/>
            <person name="Blye J."/>
            <person name="Boguslavskiy L."/>
            <person name="Bonnet C."/>
            <person name="Boukhgalter B."/>
            <person name="Bourzgui I."/>
            <person name="Brown A."/>
            <person name="Cahill P."/>
            <person name="Channer S."/>
            <person name="Cheshatsang Y."/>
            <person name="Chuda L."/>
            <person name="Citroen M."/>
            <person name="Collymore A."/>
            <person name="Cooke P."/>
            <person name="Costello M."/>
            <person name="D'Aco K."/>
            <person name="Daza R."/>
            <person name="De Haan G."/>
            <person name="DeGray S."/>
            <person name="DeMaso C."/>
            <person name="Dhargay N."/>
            <person name="Dooley K."/>
            <person name="Dooley E."/>
            <person name="Doricent M."/>
            <person name="Dorje P."/>
            <person name="Dorjee K."/>
            <person name="Dupes A."/>
            <person name="Elong R."/>
            <person name="Falk J."/>
            <person name="Farina A."/>
            <person name="Faro S."/>
            <person name="Ferguson D."/>
            <person name="Fisher S."/>
            <person name="Foley C.D."/>
            <person name="Franke A."/>
            <person name="Friedrich D."/>
            <person name="Gadbois L."/>
            <person name="Gearin G."/>
            <person name="Gearin C.R."/>
            <person name="Giannoukos G."/>
            <person name="Goode T."/>
            <person name="Graham J."/>
            <person name="Grandbois E."/>
            <person name="Grewal S."/>
            <person name="Gyaltsen K."/>
            <person name="Hafez N."/>
            <person name="Hagos B."/>
            <person name="Hall J."/>
            <person name="Henson C."/>
            <person name="Hollinger A."/>
            <person name="Honan T."/>
            <person name="Huard M.D."/>
            <person name="Hughes L."/>
            <person name="Hurhula B."/>
            <person name="Husby M.E."/>
            <person name="Kamat A."/>
            <person name="Kanga B."/>
            <person name="Kashin S."/>
            <person name="Khazanovich D."/>
            <person name="Kisner P."/>
            <person name="Lance K."/>
            <person name="Lara M."/>
            <person name="Lee W."/>
            <person name="Lennon N."/>
            <person name="Letendre F."/>
            <person name="LeVine R."/>
            <person name="Lipovsky A."/>
            <person name="Liu X."/>
            <person name="Liu J."/>
            <person name="Liu S."/>
            <person name="Lokyitsang T."/>
            <person name="Lokyitsang Y."/>
            <person name="Lubonja R."/>
            <person name="Lui A."/>
            <person name="MacDonald P."/>
            <person name="Magnisalis V."/>
            <person name="Maru K."/>
            <person name="Matthews C."/>
            <person name="McCusker W."/>
            <person name="McDonough S."/>
            <person name="Mehta T."/>
            <person name="Meldrim J."/>
            <person name="Meneus L."/>
            <person name="Mihai O."/>
            <person name="Mihalev A."/>
            <person name="Mihova T."/>
            <person name="Mittelman R."/>
            <person name="Mlenga V."/>
            <person name="Montmayeur A."/>
            <person name="Mulrain L."/>
            <person name="Navidi A."/>
            <person name="Naylor J."/>
            <person name="Negash T."/>
            <person name="Nguyen T."/>
            <person name="Nguyen N."/>
            <person name="Nicol R."/>
            <person name="Norbu C."/>
            <person name="Norbu N."/>
            <person name="Novod N."/>
            <person name="O'Neill B."/>
            <person name="Osman S."/>
            <person name="Markiewicz E."/>
            <person name="Oyono O.L."/>
            <person name="Patti C."/>
            <person name="Phunkhang P."/>
            <person name="Pierre F."/>
            <person name="Priest M."/>
            <person name="Raghuraman S."/>
            <person name="Rege F."/>
            <person name="Reyes R."/>
            <person name="Rise C."/>
            <person name="Rogov P."/>
            <person name="Ross K."/>
            <person name="Ryan E."/>
            <person name="Settipalli S."/>
            <person name="Shea T."/>
            <person name="Sherpa N."/>
            <person name="Shi L."/>
            <person name="Shih D."/>
            <person name="Sparrow T."/>
            <person name="Spaulding J."/>
            <person name="Stalker J."/>
            <person name="Stange-Thomann N."/>
            <person name="Stavropoulos S."/>
            <person name="Stone C."/>
            <person name="Strader C."/>
            <person name="Tesfaye S."/>
            <person name="Thomson T."/>
            <person name="Thoulutsang Y."/>
            <person name="Thoulutsang D."/>
            <person name="Topham K."/>
            <person name="Topping I."/>
            <person name="Tsamla T."/>
            <person name="Vassiliev H."/>
            <person name="Vo A."/>
            <person name="Wangchuk T."/>
            <person name="Wangdi T."/>
            <person name="Weiand M."/>
            <person name="Wilkinson J."/>
            <person name="Wilson A."/>
            <person name="Yadav S."/>
            <person name="Young G."/>
            <person name="Yu Q."/>
            <person name="Zembek L."/>
            <person name="Zhong D."/>
            <person name="Zimmer A."/>
            <person name="Zwirko Z."/>
            <person name="Jaffe D.B."/>
            <person name="Alvarez P."/>
            <person name="Brockman W."/>
            <person name="Butler J."/>
            <person name="Chin C."/>
            <person name="Gnerre S."/>
            <person name="Grabherr M."/>
            <person name="Kleber M."/>
            <person name="Mauceli E."/>
            <person name="MacCallum I."/>
        </authorList>
    </citation>
    <scope>NUCLEOTIDE SEQUENCE [LARGE SCALE GENOMIC DNA]</scope>
    <source>
        <strain evidence="2">Rob3c / Tucson 14021-0248.25</strain>
    </source>
</reference>
<organism evidence="2">
    <name type="scientific">Drosophila sechellia</name>
    <name type="common">Fruit fly</name>
    <dbReference type="NCBI Taxonomy" id="7238"/>
    <lineage>
        <taxon>Eukaryota</taxon>
        <taxon>Metazoa</taxon>
        <taxon>Ecdysozoa</taxon>
        <taxon>Arthropoda</taxon>
        <taxon>Hexapoda</taxon>
        <taxon>Insecta</taxon>
        <taxon>Pterygota</taxon>
        <taxon>Neoptera</taxon>
        <taxon>Endopterygota</taxon>
        <taxon>Diptera</taxon>
        <taxon>Brachycera</taxon>
        <taxon>Muscomorpha</taxon>
        <taxon>Ephydroidea</taxon>
        <taxon>Drosophilidae</taxon>
        <taxon>Drosophila</taxon>
        <taxon>Sophophora</taxon>
    </lineage>
</organism>
<gene>
    <name evidence="1" type="primary">Dsec\GM26121</name>
    <name evidence="1" type="ORF">Dsec_GM26121</name>
</gene>
<dbReference type="Proteomes" id="UP000001292">
    <property type="component" value="Unassembled WGS sequence"/>
</dbReference>